<reference evidence="9" key="1">
    <citation type="submission" date="2013-10" db="EMBL/GenBank/DDBJ databases">
        <title>Genomic analysis of the causative agents of coccidiosis in chickens.</title>
        <authorList>
            <person name="Reid A.J."/>
            <person name="Blake D."/>
            <person name="Billington K."/>
            <person name="Browne H."/>
            <person name="Dunn M."/>
            <person name="Hung S."/>
            <person name="Kawahara F."/>
            <person name="Miranda-Saavedra D."/>
            <person name="Mourier T."/>
            <person name="Nagra H."/>
            <person name="Otto T.D."/>
            <person name="Rawlings N."/>
            <person name="Sanchez A."/>
            <person name="Sanders M."/>
            <person name="Subramaniam C."/>
            <person name="Tay Y."/>
            <person name="Dear P."/>
            <person name="Doerig C."/>
            <person name="Gruber A."/>
            <person name="Parkinson J."/>
            <person name="Shirley M."/>
            <person name="Wan K.L."/>
            <person name="Berriman M."/>
            <person name="Tomley F."/>
            <person name="Pain A."/>
        </authorList>
    </citation>
    <scope>NUCLEOTIDE SEQUENCE [LARGE SCALE GENOMIC DNA]</scope>
    <source>
        <strain evidence="9">Weybridge</strain>
    </source>
</reference>
<keyword evidence="5 9" id="KW-0269">Exonuclease</keyword>
<comment type="subcellular location">
    <subcellularLocation>
        <location evidence="1">Nucleus</location>
    </subcellularLocation>
</comment>
<evidence type="ECO:0000256" key="5">
    <source>
        <dbReference type="ARBA" id="ARBA00022839"/>
    </source>
</evidence>
<keyword evidence="6" id="KW-0539">Nucleus</keyword>
<evidence type="ECO:0000256" key="2">
    <source>
        <dbReference type="ARBA" id="ARBA00006357"/>
    </source>
</evidence>
<reference evidence="9" key="2">
    <citation type="submission" date="2013-10" db="EMBL/GenBank/DDBJ databases">
        <authorList>
            <person name="Aslett M."/>
        </authorList>
    </citation>
    <scope>NUCLEOTIDE SEQUENCE [LARGE SCALE GENOMIC DNA]</scope>
    <source>
        <strain evidence="9">Weybridge</strain>
    </source>
</reference>
<dbReference type="AlphaFoldDB" id="U6MCN7"/>
<feature type="region of interest" description="Disordered" evidence="7">
    <location>
        <begin position="1"/>
        <end position="27"/>
    </location>
</feature>
<protein>
    <submittedName>
        <fullName evidence="9">Exonuclease domain-containing protein, putative</fullName>
    </submittedName>
</protein>
<feature type="region of interest" description="Disordered" evidence="7">
    <location>
        <begin position="63"/>
        <end position="83"/>
    </location>
</feature>
<keyword evidence="3" id="KW-0540">Nuclease</keyword>
<evidence type="ECO:0000256" key="1">
    <source>
        <dbReference type="ARBA" id="ARBA00004123"/>
    </source>
</evidence>
<dbReference type="RefSeq" id="XP_013337478.1">
    <property type="nucleotide sequence ID" value="XM_013482024.1"/>
</dbReference>
<dbReference type="GO" id="GO:0005634">
    <property type="term" value="C:nucleus"/>
    <property type="evidence" value="ECO:0007669"/>
    <property type="project" value="UniProtKB-SubCell"/>
</dbReference>
<dbReference type="OrthoDB" id="354283at2759"/>
<name>U6MCN7_EIMMA</name>
<dbReference type="GO" id="GO:0003676">
    <property type="term" value="F:nucleic acid binding"/>
    <property type="evidence" value="ECO:0007669"/>
    <property type="project" value="InterPro"/>
</dbReference>
<proteinExistence type="inferred from homology"/>
<dbReference type="OMA" id="HAPEDNI"/>
<evidence type="ECO:0000313" key="10">
    <source>
        <dbReference type="Proteomes" id="UP000030763"/>
    </source>
</evidence>
<dbReference type="PANTHER" id="PTHR12801">
    <property type="entry name" value="RNA EXONUCLEASE REXO1 / RECO3 FAMILY MEMBER-RELATED"/>
    <property type="match status" value="1"/>
</dbReference>
<accession>U6MCN7</accession>
<evidence type="ECO:0000256" key="4">
    <source>
        <dbReference type="ARBA" id="ARBA00022801"/>
    </source>
</evidence>
<feature type="region of interest" description="Disordered" evidence="7">
    <location>
        <begin position="622"/>
        <end position="651"/>
    </location>
</feature>
<dbReference type="EMBL" id="HG721936">
    <property type="protein sequence ID" value="CDJ60828.1"/>
    <property type="molecule type" value="Genomic_DNA"/>
</dbReference>
<evidence type="ECO:0000259" key="8">
    <source>
        <dbReference type="SMART" id="SM00479"/>
    </source>
</evidence>
<evidence type="ECO:0000256" key="7">
    <source>
        <dbReference type="SAM" id="MobiDB-lite"/>
    </source>
</evidence>
<dbReference type="GeneID" id="25337504"/>
<dbReference type="InterPro" id="IPR034922">
    <property type="entry name" value="REX1-like_exo"/>
</dbReference>
<dbReference type="SMART" id="SM00479">
    <property type="entry name" value="EXOIII"/>
    <property type="match status" value="1"/>
</dbReference>
<dbReference type="CDD" id="cd06145">
    <property type="entry name" value="REX1_like"/>
    <property type="match status" value="1"/>
</dbReference>
<gene>
    <name evidence="9" type="ORF">EMWEY_00035180</name>
</gene>
<dbReference type="PANTHER" id="PTHR12801:SF115">
    <property type="entry name" value="FI18136P1-RELATED"/>
    <property type="match status" value="1"/>
</dbReference>
<comment type="similarity">
    <text evidence="2">Belongs to the REXO1/REXO3 family.</text>
</comment>
<dbReference type="InterPro" id="IPR013520">
    <property type="entry name" value="Ribonucl_H"/>
</dbReference>
<feature type="compositionally biased region" description="Basic residues" evidence="7">
    <location>
        <begin position="1"/>
        <end position="10"/>
    </location>
</feature>
<dbReference type="InterPro" id="IPR036397">
    <property type="entry name" value="RNaseH_sf"/>
</dbReference>
<keyword evidence="10" id="KW-1185">Reference proteome</keyword>
<dbReference type="VEuPathDB" id="ToxoDB:EMWEY_00035180"/>
<dbReference type="InterPro" id="IPR012337">
    <property type="entry name" value="RNaseH-like_sf"/>
</dbReference>
<dbReference type="GO" id="GO:0004527">
    <property type="term" value="F:exonuclease activity"/>
    <property type="evidence" value="ECO:0007669"/>
    <property type="project" value="UniProtKB-KW"/>
</dbReference>
<organism evidence="9 10">
    <name type="scientific">Eimeria maxima</name>
    <name type="common">Coccidian parasite</name>
    <dbReference type="NCBI Taxonomy" id="5804"/>
    <lineage>
        <taxon>Eukaryota</taxon>
        <taxon>Sar</taxon>
        <taxon>Alveolata</taxon>
        <taxon>Apicomplexa</taxon>
        <taxon>Conoidasida</taxon>
        <taxon>Coccidia</taxon>
        <taxon>Eucoccidiorida</taxon>
        <taxon>Eimeriorina</taxon>
        <taxon>Eimeriidae</taxon>
        <taxon>Eimeria</taxon>
    </lineage>
</organism>
<evidence type="ECO:0000313" key="9">
    <source>
        <dbReference type="EMBL" id="CDJ60828.1"/>
    </source>
</evidence>
<feature type="domain" description="Exonuclease" evidence="8">
    <location>
        <begin position="256"/>
        <end position="413"/>
    </location>
</feature>
<dbReference type="Gene3D" id="3.30.420.10">
    <property type="entry name" value="Ribonuclease H-like superfamily/Ribonuclease H"/>
    <property type="match status" value="1"/>
</dbReference>
<evidence type="ECO:0000256" key="6">
    <source>
        <dbReference type="ARBA" id="ARBA00023242"/>
    </source>
</evidence>
<dbReference type="SUPFAM" id="SSF53098">
    <property type="entry name" value="Ribonuclease H-like"/>
    <property type="match status" value="1"/>
</dbReference>
<feature type="compositionally biased region" description="Basic and acidic residues" evidence="7">
    <location>
        <begin position="635"/>
        <end position="650"/>
    </location>
</feature>
<dbReference type="InterPro" id="IPR047021">
    <property type="entry name" value="REXO1/3/4-like"/>
</dbReference>
<sequence>MERTQKKSKRPAGVAAEVNSDGASSARPLEVSIKQLPRSQQAASLVDIQNTLLWLWNRQHQQQQQQQEEQDGPVAAGAPQKPPWLNIHNSRNLGSVLVVMIPYLDASLLRTYCNSSTGDLLLPPCSSIHTTTPSSATQHEQQRCFSRVRAASVLSMAAREKIRVRPPMMAVFPHCGIVQGLLFVPSTPTSFRGTPLRSGRCSAGAEDVSLSRYLLTEEEMSARGFPGYELDSVGTYFKYTSLEDAKSRAIEPRLSLLFGVDCEMVETKHGKELGRVCIVDRDLRVLIDELVQPSAPVLDYLTQYSGLTEKKMQQATLSLRDVHAMMSRLLPPGFILVGHSLEYDLRALRLVHSRCIDTSLLYPHPRVGLSFSLKRLVQVYLKREMKRVHGHDPQEDAQMALLLALKKIDNGPGFAVPNTRFAQLASVMHTRLKNNGNAAVGETPIKRKVPGNVEEGESTQGMEETEKINQEERCCCNNAFFLVDSFQHKGIAASENVSVIDGLHDDSAVVSACKELLKGRHASCSCRSDSSQATYGPSCKQQAGGGGRNKPLWGVCVLRGLQRLCSGALHTPDDQLYAFRHRARTLLAAEKALLKQQVQLQQKGTEGGGAASVASTVCSTAATVASETPNEENEDTRSQSDDHSDNKDDAAEAESCSINLVRIWVMQKYTTCQRVRWL</sequence>
<evidence type="ECO:0000256" key="3">
    <source>
        <dbReference type="ARBA" id="ARBA00022722"/>
    </source>
</evidence>
<dbReference type="Proteomes" id="UP000030763">
    <property type="component" value="Unassembled WGS sequence"/>
</dbReference>
<keyword evidence="4" id="KW-0378">Hydrolase</keyword>